<dbReference type="GO" id="GO:0097367">
    <property type="term" value="F:carbohydrate derivative binding"/>
    <property type="evidence" value="ECO:0007669"/>
    <property type="project" value="InterPro"/>
</dbReference>
<dbReference type="AlphaFoldDB" id="A0A317K061"/>
<dbReference type="Gene3D" id="3.40.50.10490">
    <property type="entry name" value="Glucose-6-phosphate isomerase like protein, domain 1"/>
    <property type="match status" value="1"/>
</dbReference>
<feature type="compositionally biased region" description="Basic residues" evidence="1">
    <location>
        <begin position="133"/>
        <end position="152"/>
    </location>
</feature>
<dbReference type="EMBL" id="QGSV01000222">
    <property type="protein sequence ID" value="PWU46311.1"/>
    <property type="molecule type" value="Genomic_DNA"/>
</dbReference>
<dbReference type="GO" id="GO:1901135">
    <property type="term" value="P:carbohydrate derivative metabolic process"/>
    <property type="evidence" value="ECO:0007669"/>
    <property type="project" value="InterPro"/>
</dbReference>
<proteinExistence type="predicted"/>
<evidence type="ECO:0008006" key="4">
    <source>
        <dbReference type="Google" id="ProtNLM"/>
    </source>
</evidence>
<dbReference type="Proteomes" id="UP000245683">
    <property type="component" value="Unassembled WGS sequence"/>
</dbReference>
<accession>A0A317K061</accession>
<keyword evidence="3" id="KW-1185">Reference proteome</keyword>
<comment type="caution">
    <text evidence="2">The sequence shown here is derived from an EMBL/GenBank/DDBJ whole genome shotgun (WGS) entry which is preliminary data.</text>
</comment>
<evidence type="ECO:0000313" key="3">
    <source>
        <dbReference type="Proteomes" id="UP000245683"/>
    </source>
</evidence>
<reference evidence="3" key="1">
    <citation type="submission" date="2018-05" db="EMBL/GenBank/DDBJ databases">
        <title>Micromonospora globispora sp. nov. and Micromonospora rugosa sp. nov., isolated from marine sediment.</title>
        <authorList>
            <person name="Carro L."/>
            <person name="Aysel V."/>
            <person name="Cetin D."/>
            <person name="Igual J.M."/>
            <person name="Klenk H.-P."/>
            <person name="Trujillo M.E."/>
            <person name="Sahin N."/>
        </authorList>
    </citation>
    <scope>NUCLEOTIDE SEQUENCE [LARGE SCALE GENOMIC DNA]</scope>
    <source>
        <strain evidence="3">S2904</strain>
    </source>
</reference>
<evidence type="ECO:0000256" key="1">
    <source>
        <dbReference type="SAM" id="MobiDB-lite"/>
    </source>
</evidence>
<dbReference type="SUPFAM" id="SSF53697">
    <property type="entry name" value="SIS domain"/>
    <property type="match status" value="1"/>
</dbReference>
<protein>
    <recommendedName>
        <fullName evidence="4">SIS domain-containing protein</fullName>
    </recommendedName>
</protein>
<evidence type="ECO:0000313" key="2">
    <source>
        <dbReference type="EMBL" id="PWU46311.1"/>
    </source>
</evidence>
<organism evidence="2 3">
    <name type="scientific">Micromonospora globispora</name>
    <dbReference type="NCBI Taxonomy" id="1450148"/>
    <lineage>
        <taxon>Bacteria</taxon>
        <taxon>Bacillati</taxon>
        <taxon>Actinomycetota</taxon>
        <taxon>Actinomycetes</taxon>
        <taxon>Micromonosporales</taxon>
        <taxon>Micromonosporaceae</taxon>
        <taxon>Micromonospora</taxon>
    </lineage>
</organism>
<sequence length="152" mass="15323">MSTPYLDGVRAQADNLRRSADVVAAALSGGIGSRMVETVRRGLTLTCGMGASTHAAVGFAAVLRAAGRPAIAVSAADLAAGVPAGLAATVLGVSQSGRSRDALHHPGVPARSSGDGGTAPDRAAVRSGPGSAARRRARRLRRGRRAHHRHPG</sequence>
<feature type="region of interest" description="Disordered" evidence="1">
    <location>
        <begin position="96"/>
        <end position="152"/>
    </location>
</feature>
<gene>
    <name evidence="2" type="ORF">DLJ46_18255</name>
</gene>
<name>A0A317K061_9ACTN</name>
<dbReference type="InterPro" id="IPR046348">
    <property type="entry name" value="SIS_dom_sf"/>
</dbReference>